<organism evidence="1 2">
    <name type="scientific">Bacillus thuringiensis</name>
    <dbReference type="NCBI Taxonomy" id="1428"/>
    <lineage>
        <taxon>Bacteria</taxon>
        <taxon>Bacillati</taxon>
        <taxon>Bacillota</taxon>
        <taxon>Bacilli</taxon>
        <taxon>Bacillales</taxon>
        <taxon>Bacillaceae</taxon>
        <taxon>Bacillus</taxon>
        <taxon>Bacillus cereus group</taxon>
    </lineage>
</organism>
<accession>A0A1W6WMK5</accession>
<name>A0A1W6WMK5_BACTU</name>
<dbReference type="CDD" id="cd20693">
    <property type="entry name" value="CdiI_EcoliA0-like"/>
    <property type="match status" value="1"/>
</dbReference>
<dbReference type="EMBL" id="CP021061">
    <property type="protein sequence ID" value="ARP57775.1"/>
    <property type="molecule type" value="Genomic_DNA"/>
</dbReference>
<dbReference type="AlphaFoldDB" id="A0A1W6WMK5"/>
<evidence type="ECO:0000313" key="2">
    <source>
        <dbReference type="Proteomes" id="UP000194143"/>
    </source>
</evidence>
<gene>
    <name evidence="1" type="ORF">CAB88_12105</name>
</gene>
<protein>
    <submittedName>
        <fullName evidence="1">Uncharacterized protein</fullName>
    </submittedName>
</protein>
<sequence>MLKMDDRSSRQWRLQQKLRALKTKNNNDINPLFSECLESLGNETLIFSQEKSQQIATILMNSFPITVSGRIDWEQIDIQFIASNKEQIISLIRANKLDFDEQIFIIWDNYEIPVVSTNLDKVFQSLVDVDAVSFYYWLLDKEYRFVIEINDEELIRVGFR</sequence>
<dbReference type="Proteomes" id="UP000194143">
    <property type="component" value="Chromosome"/>
</dbReference>
<evidence type="ECO:0000313" key="1">
    <source>
        <dbReference type="EMBL" id="ARP57775.1"/>
    </source>
</evidence>
<proteinExistence type="predicted"/>
<dbReference type="InterPro" id="IPR049585">
    <property type="entry name" value="CdiI_EcoliA0-like"/>
</dbReference>
<keyword evidence="2" id="KW-1185">Reference proteome</keyword>
<dbReference type="Pfam" id="PF24172">
    <property type="entry name" value="CdiI_ImmP"/>
    <property type="match status" value="1"/>
</dbReference>
<reference evidence="1 2" key="1">
    <citation type="submission" date="2017-04" db="EMBL/GenBank/DDBJ databases">
        <title>Complete Genome Sequence of Bacillus thuringiensis type Strain ATCC 10792.</title>
        <authorList>
            <person name="Oh D.-H."/>
            <person name="Park B.-J."/>
            <person name="Shuai W."/>
            <person name="Chelliah R."/>
        </authorList>
    </citation>
    <scope>NUCLEOTIDE SEQUENCE [LARGE SCALE GENOMIC DNA]</scope>
    <source>
        <strain evidence="1 2">ATCC 10792</strain>
    </source>
</reference>